<name>A0A5D2R634_GOSTO</name>
<proteinExistence type="predicted"/>
<dbReference type="Proteomes" id="UP000322667">
    <property type="component" value="Chromosome A03"/>
</dbReference>
<sequence>MVVRRSKETREGGHTRSLSWEPNSLTFQKLLVLSTVVFPFRCIGPRVWAVRTKDWVKSILKDFGFKLFFAQIFVTGHWTSEFGFFICVCSIYQDLFVWPILIL</sequence>
<accession>A0A5D2R634</accession>
<evidence type="ECO:0000313" key="2">
    <source>
        <dbReference type="Proteomes" id="UP000322667"/>
    </source>
</evidence>
<dbReference type="EMBL" id="CM017612">
    <property type="protein sequence ID" value="TYI36338.1"/>
    <property type="molecule type" value="Genomic_DNA"/>
</dbReference>
<gene>
    <name evidence="1" type="ORF">ES332_A03G134500v1</name>
</gene>
<evidence type="ECO:0000313" key="1">
    <source>
        <dbReference type="EMBL" id="TYI36337.1"/>
    </source>
</evidence>
<organism evidence="1 2">
    <name type="scientific">Gossypium tomentosum</name>
    <name type="common">Hawaiian cotton</name>
    <name type="synonym">Gossypium sandvicense</name>
    <dbReference type="NCBI Taxonomy" id="34277"/>
    <lineage>
        <taxon>Eukaryota</taxon>
        <taxon>Viridiplantae</taxon>
        <taxon>Streptophyta</taxon>
        <taxon>Embryophyta</taxon>
        <taxon>Tracheophyta</taxon>
        <taxon>Spermatophyta</taxon>
        <taxon>Magnoliopsida</taxon>
        <taxon>eudicotyledons</taxon>
        <taxon>Gunneridae</taxon>
        <taxon>Pentapetalae</taxon>
        <taxon>rosids</taxon>
        <taxon>malvids</taxon>
        <taxon>Malvales</taxon>
        <taxon>Malvaceae</taxon>
        <taxon>Malvoideae</taxon>
        <taxon>Gossypium</taxon>
    </lineage>
</organism>
<keyword evidence="2" id="KW-1185">Reference proteome</keyword>
<dbReference type="AlphaFoldDB" id="A0A5D2R634"/>
<reference evidence="1 2" key="1">
    <citation type="submission" date="2019-07" db="EMBL/GenBank/DDBJ databases">
        <title>WGS assembly of Gossypium tomentosum.</title>
        <authorList>
            <person name="Chen Z.J."/>
            <person name="Sreedasyam A."/>
            <person name="Ando A."/>
            <person name="Song Q."/>
            <person name="De L."/>
            <person name="Hulse-Kemp A."/>
            <person name="Ding M."/>
            <person name="Ye W."/>
            <person name="Kirkbride R."/>
            <person name="Jenkins J."/>
            <person name="Plott C."/>
            <person name="Lovell J."/>
            <person name="Lin Y.-M."/>
            <person name="Vaughn R."/>
            <person name="Liu B."/>
            <person name="Li W."/>
            <person name="Simpson S."/>
            <person name="Scheffler B."/>
            <person name="Saski C."/>
            <person name="Grover C."/>
            <person name="Hu G."/>
            <person name="Conover J."/>
            <person name="Carlson J."/>
            <person name="Shu S."/>
            <person name="Boston L."/>
            <person name="Williams M."/>
            <person name="Peterson D."/>
            <person name="Mcgee K."/>
            <person name="Jones D."/>
            <person name="Wendel J."/>
            <person name="Stelly D."/>
            <person name="Grimwood J."/>
            <person name="Schmutz J."/>
        </authorList>
    </citation>
    <scope>NUCLEOTIDE SEQUENCE [LARGE SCALE GENOMIC DNA]</scope>
    <source>
        <strain evidence="1">7179.01</strain>
    </source>
</reference>
<dbReference type="EMBL" id="CM017612">
    <property type="protein sequence ID" value="TYI36337.1"/>
    <property type="molecule type" value="Genomic_DNA"/>
</dbReference>
<protein>
    <submittedName>
        <fullName evidence="1">Uncharacterized protein</fullName>
    </submittedName>
</protein>